<evidence type="ECO:0000313" key="2">
    <source>
        <dbReference type="EMBL" id="EER09028.1"/>
    </source>
</evidence>
<dbReference type="OMA" id="YAANWEL"/>
<keyword evidence="3" id="KW-1185">Reference proteome</keyword>
<feature type="region of interest" description="Disordered" evidence="1">
    <location>
        <begin position="1"/>
        <end position="190"/>
    </location>
</feature>
<dbReference type="EMBL" id="GG678623">
    <property type="protein sequence ID" value="EER09028.1"/>
    <property type="molecule type" value="Genomic_DNA"/>
</dbReference>
<dbReference type="RefSeq" id="XP_002777212.1">
    <property type="nucleotide sequence ID" value="XM_002777166.1"/>
</dbReference>
<sequence length="190" mass="21500">DSDSSSESSSSSSESPSRSPSRSRRDSSRGKGNMSSSQQKRRRPESPVKESRSSKSSADLNAWRKARDDAQAGPRQRYIERPSGRDGRSYERSRGESSRSPPSPRRRQRKDVVESPRRRKRKDAVEDSDESPPTGSPRKIAKRRSSSQRRGWFELSLSPSRGTPPETRPNEEERSGGRRSRSRSISNRGR</sequence>
<dbReference type="InParanoid" id="C5L2L5"/>
<protein>
    <submittedName>
        <fullName evidence="2">Splicing factor, arginine/serine-rich, putative</fullName>
    </submittedName>
</protein>
<reference evidence="2 3" key="1">
    <citation type="submission" date="2008-07" db="EMBL/GenBank/DDBJ databases">
        <authorList>
            <person name="El-Sayed N."/>
            <person name="Caler E."/>
            <person name="Inman J."/>
            <person name="Amedeo P."/>
            <person name="Hass B."/>
            <person name="Wortman J."/>
        </authorList>
    </citation>
    <scope>NUCLEOTIDE SEQUENCE [LARGE SCALE GENOMIC DNA]</scope>
    <source>
        <strain evidence="3">ATCC 50983 / TXsc</strain>
    </source>
</reference>
<feature type="compositionally biased region" description="Basic and acidic residues" evidence="1">
    <location>
        <begin position="77"/>
        <end position="97"/>
    </location>
</feature>
<dbReference type="AlphaFoldDB" id="C5L2L5"/>
<feature type="non-terminal residue" evidence="2">
    <location>
        <position position="1"/>
    </location>
</feature>
<evidence type="ECO:0000313" key="3">
    <source>
        <dbReference type="Proteomes" id="UP000007800"/>
    </source>
</evidence>
<accession>C5L2L5</accession>
<feature type="compositionally biased region" description="Low complexity" evidence="1">
    <location>
        <begin position="1"/>
        <end position="20"/>
    </location>
</feature>
<dbReference type="GeneID" id="9065016"/>
<gene>
    <name evidence="2" type="ORF">Pmar_PMAR013453</name>
</gene>
<name>C5L2L5_PERM5</name>
<evidence type="ECO:0000256" key="1">
    <source>
        <dbReference type="SAM" id="MobiDB-lite"/>
    </source>
</evidence>
<organism evidence="3">
    <name type="scientific">Perkinsus marinus (strain ATCC 50983 / TXsc)</name>
    <dbReference type="NCBI Taxonomy" id="423536"/>
    <lineage>
        <taxon>Eukaryota</taxon>
        <taxon>Sar</taxon>
        <taxon>Alveolata</taxon>
        <taxon>Perkinsozoa</taxon>
        <taxon>Perkinsea</taxon>
        <taxon>Perkinsida</taxon>
        <taxon>Perkinsidae</taxon>
        <taxon>Perkinsus</taxon>
    </lineage>
</organism>
<feature type="compositionally biased region" description="Basic and acidic residues" evidence="1">
    <location>
        <begin position="44"/>
        <end position="53"/>
    </location>
</feature>
<dbReference type="Proteomes" id="UP000007800">
    <property type="component" value="Unassembled WGS sequence"/>
</dbReference>
<proteinExistence type="predicted"/>